<evidence type="ECO:0000313" key="3">
    <source>
        <dbReference type="EMBL" id="GGU32409.1"/>
    </source>
</evidence>
<comment type="similarity">
    <text evidence="1">Belongs to the thioesterase family.</text>
</comment>
<gene>
    <name evidence="3" type="ORF">GCM10010178_25760</name>
</gene>
<dbReference type="PANTHER" id="PTHR11487">
    <property type="entry name" value="THIOESTERASE"/>
    <property type="match status" value="1"/>
</dbReference>
<dbReference type="InterPro" id="IPR001031">
    <property type="entry name" value="Thioesterase"/>
</dbReference>
<feature type="domain" description="Thioesterase" evidence="2">
    <location>
        <begin position="22"/>
        <end position="246"/>
    </location>
</feature>
<reference evidence="4" key="1">
    <citation type="journal article" date="2019" name="Int. J. Syst. Evol. Microbiol.">
        <title>The Global Catalogue of Microorganisms (GCM) 10K type strain sequencing project: providing services to taxonomists for standard genome sequencing and annotation.</title>
        <authorList>
            <consortium name="The Broad Institute Genomics Platform"/>
            <consortium name="The Broad Institute Genome Sequencing Center for Infectious Disease"/>
            <person name="Wu L."/>
            <person name="Ma J."/>
        </authorList>
    </citation>
    <scope>NUCLEOTIDE SEQUENCE [LARGE SCALE GENOMIC DNA]</scope>
    <source>
        <strain evidence="4">JCM 3296</strain>
    </source>
</reference>
<name>A0ABQ2UIV7_9PSEU</name>
<dbReference type="Gene3D" id="3.40.50.1820">
    <property type="entry name" value="alpha/beta hydrolase"/>
    <property type="match status" value="1"/>
</dbReference>
<dbReference type="PANTHER" id="PTHR11487:SF0">
    <property type="entry name" value="S-ACYL FATTY ACID SYNTHASE THIOESTERASE, MEDIUM CHAIN"/>
    <property type="match status" value="1"/>
</dbReference>
<dbReference type="SUPFAM" id="SSF53474">
    <property type="entry name" value="alpha/beta-Hydrolases"/>
    <property type="match status" value="1"/>
</dbReference>
<dbReference type="RefSeq" id="WP_189253868.1">
    <property type="nucleotide sequence ID" value="NZ_BMRE01000008.1"/>
</dbReference>
<accession>A0ABQ2UIV7</accession>
<keyword evidence="4" id="KW-1185">Reference proteome</keyword>
<dbReference type="EMBL" id="BMRE01000008">
    <property type="protein sequence ID" value="GGU32409.1"/>
    <property type="molecule type" value="Genomic_DNA"/>
</dbReference>
<proteinExistence type="inferred from homology"/>
<evidence type="ECO:0000259" key="2">
    <source>
        <dbReference type="Pfam" id="PF00975"/>
    </source>
</evidence>
<dbReference type="InterPro" id="IPR012223">
    <property type="entry name" value="TEII"/>
</dbReference>
<evidence type="ECO:0000313" key="4">
    <source>
        <dbReference type="Proteomes" id="UP000649573"/>
    </source>
</evidence>
<sequence length="262" mass="29690">MISTHTTRSVLRPQPVPDATRRVFLLHHAGGSHLLFRDWVRHFPADWEVCLLEAPGRGRLSDLPLIGEVADLVSFFLEDMVPLLDRPFVLFGHSMGALAGYELTQRLVADGLRQPDWLGLSARAAPRPDGGLDLRTRHLMPAAELRRSLADMGGTPREVLEDPDWWEFLEPMLRTDLRLVETWRPADGSPVLPVPVSAFGGDRDVVVRPQRLDDWREHTTRYLGLHLYPGDHFYFRSYVKEFVDRIVSDVRKAVGDGTHHGG</sequence>
<dbReference type="Proteomes" id="UP000649573">
    <property type="component" value="Unassembled WGS sequence"/>
</dbReference>
<dbReference type="Pfam" id="PF00975">
    <property type="entry name" value="Thioesterase"/>
    <property type="match status" value="1"/>
</dbReference>
<protein>
    <submittedName>
        <fullName evidence="3">Thioesterase</fullName>
    </submittedName>
</protein>
<dbReference type="InterPro" id="IPR029058">
    <property type="entry name" value="AB_hydrolase_fold"/>
</dbReference>
<comment type="caution">
    <text evidence="3">The sequence shown here is derived from an EMBL/GenBank/DDBJ whole genome shotgun (WGS) entry which is preliminary data.</text>
</comment>
<organism evidence="3 4">
    <name type="scientific">Lentzea flava</name>
    <dbReference type="NCBI Taxonomy" id="103732"/>
    <lineage>
        <taxon>Bacteria</taxon>
        <taxon>Bacillati</taxon>
        <taxon>Actinomycetota</taxon>
        <taxon>Actinomycetes</taxon>
        <taxon>Pseudonocardiales</taxon>
        <taxon>Pseudonocardiaceae</taxon>
        <taxon>Lentzea</taxon>
    </lineage>
</organism>
<evidence type="ECO:0000256" key="1">
    <source>
        <dbReference type="ARBA" id="ARBA00007169"/>
    </source>
</evidence>